<dbReference type="Pfam" id="PF00366">
    <property type="entry name" value="Ribosomal_S17"/>
    <property type="match status" value="1"/>
</dbReference>
<keyword evidence="4 6" id="KW-0689">Ribosomal protein</keyword>
<comment type="subunit">
    <text evidence="6">Part of the 30S ribosomal subunit.</text>
</comment>
<sequence length="91" mass="10960">MENIKNKKSIKRTFQGIVVSDKMDKTIVARVDRIKIHPKYKKRYKVSKRYKVHDPENKYKTGDKVIFIECRPLSKEKKWKVKEEQNNIPNV</sequence>
<dbReference type="GO" id="GO:0003735">
    <property type="term" value="F:structural constituent of ribosome"/>
    <property type="evidence" value="ECO:0007669"/>
    <property type="project" value="UniProtKB-UniRule"/>
</dbReference>
<keyword evidence="2 6" id="KW-0699">rRNA-binding</keyword>
<accession>A0A2N1UNF5</accession>
<comment type="function">
    <text evidence="6">One of the primary rRNA binding proteins, it binds specifically to the 5'-end of 16S ribosomal RNA.</text>
</comment>
<evidence type="ECO:0000256" key="5">
    <source>
        <dbReference type="ARBA" id="ARBA00023274"/>
    </source>
</evidence>
<dbReference type="Gene3D" id="2.40.50.140">
    <property type="entry name" value="Nucleic acid-binding proteins"/>
    <property type="match status" value="1"/>
</dbReference>
<evidence type="ECO:0000256" key="4">
    <source>
        <dbReference type="ARBA" id="ARBA00022980"/>
    </source>
</evidence>
<evidence type="ECO:0000256" key="2">
    <source>
        <dbReference type="ARBA" id="ARBA00022730"/>
    </source>
</evidence>
<evidence type="ECO:0000313" key="8">
    <source>
        <dbReference type="Proteomes" id="UP000233414"/>
    </source>
</evidence>
<dbReference type="SUPFAM" id="SSF50249">
    <property type="entry name" value="Nucleic acid-binding proteins"/>
    <property type="match status" value="1"/>
</dbReference>
<dbReference type="InterPro" id="IPR019984">
    <property type="entry name" value="Ribosomal_uS17_bact/chlr"/>
</dbReference>
<dbReference type="GO" id="GO:0006412">
    <property type="term" value="P:translation"/>
    <property type="evidence" value="ECO:0007669"/>
    <property type="project" value="UniProtKB-UniRule"/>
</dbReference>
<evidence type="ECO:0000256" key="3">
    <source>
        <dbReference type="ARBA" id="ARBA00022884"/>
    </source>
</evidence>
<keyword evidence="5 6" id="KW-0687">Ribonucleoprotein</keyword>
<proteinExistence type="inferred from homology"/>
<dbReference type="GO" id="GO:0022627">
    <property type="term" value="C:cytosolic small ribosomal subunit"/>
    <property type="evidence" value="ECO:0007669"/>
    <property type="project" value="UniProtKB-UniRule"/>
</dbReference>
<dbReference type="InterPro" id="IPR012340">
    <property type="entry name" value="NA-bd_OB-fold"/>
</dbReference>
<evidence type="ECO:0000256" key="6">
    <source>
        <dbReference type="HAMAP-Rule" id="MF_01345"/>
    </source>
</evidence>
<protein>
    <recommendedName>
        <fullName evidence="6">Small ribosomal subunit protein uS17</fullName>
    </recommendedName>
</protein>
<dbReference type="InterPro" id="IPR000266">
    <property type="entry name" value="Ribosomal_uS17"/>
</dbReference>
<name>A0A2N1UNF5_9BACT</name>
<comment type="similarity">
    <text evidence="1 6">Belongs to the universal ribosomal protein uS17 family.</text>
</comment>
<evidence type="ECO:0000256" key="1">
    <source>
        <dbReference type="ARBA" id="ARBA00010254"/>
    </source>
</evidence>
<comment type="caution">
    <text evidence="7">The sequence shown here is derived from an EMBL/GenBank/DDBJ whole genome shotgun (WGS) entry which is preliminary data.</text>
</comment>
<organism evidence="7 8">
    <name type="scientific">Candidatus Kuenenbacteria bacterium HGW-Kuenenbacteria-1</name>
    <dbReference type="NCBI Taxonomy" id="2013812"/>
    <lineage>
        <taxon>Bacteria</taxon>
        <taxon>Candidatus Kueneniibacteriota</taxon>
    </lineage>
</organism>
<evidence type="ECO:0000313" key="7">
    <source>
        <dbReference type="EMBL" id="PKL72359.1"/>
    </source>
</evidence>
<dbReference type="HAMAP" id="MF_01345_B">
    <property type="entry name" value="Ribosomal_uS17_B"/>
    <property type="match status" value="1"/>
</dbReference>
<dbReference type="EMBL" id="PGYQ01000006">
    <property type="protein sequence ID" value="PKL72359.1"/>
    <property type="molecule type" value="Genomic_DNA"/>
</dbReference>
<dbReference type="CDD" id="cd00364">
    <property type="entry name" value="Ribosomal_uS17"/>
    <property type="match status" value="1"/>
</dbReference>
<dbReference type="AlphaFoldDB" id="A0A2N1UNF5"/>
<dbReference type="NCBIfam" id="NF004123">
    <property type="entry name" value="PRK05610.1"/>
    <property type="match status" value="1"/>
</dbReference>
<keyword evidence="3 6" id="KW-0694">RNA-binding</keyword>
<dbReference type="PANTHER" id="PTHR10744:SF1">
    <property type="entry name" value="SMALL RIBOSOMAL SUBUNIT PROTEIN US17M"/>
    <property type="match status" value="1"/>
</dbReference>
<reference evidence="7 8" key="1">
    <citation type="journal article" date="2017" name="ISME J.">
        <title>Potential for microbial H2 and metal transformations associated with novel bacteria and archaea in deep terrestrial subsurface sediments.</title>
        <authorList>
            <person name="Hernsdorf A.W."/>
            <person name="Amano Y."/>
            <person name="Miyakawa K."/>
            <person name="Ise K."/>
            <person name="Suzuki Y."/>
            <person name="Anantharaman K."/>
            <person name="Probst A."/>
            <person name="Burstein D."/>
            <person name="Thomas B.C."/>
            <person name="Banfield J.F."/>
        </authorList>
    </citation>
    <scope>NUCLEOTIDE SEQUENCE [LARGE SCALE GENOMIC DNA]</scope>
    <source>
        <strain evidence="7">HGW-Kuenenbacteria-1</strain>
    </source>
</reference>
<gene>
    <name evidence="6 7" type="primary">rpsQ</name>
    <name evidence="7" type="ORF">CVV26_01685</name>
</gene>
<dbReference type="NCBIfam" id="TIGR03635">
    <property type="entry name" value="uS17_bact"/>
    <property type="match status" value="1"/>
</dbReference>
<dbReference type="PANTHER" id="PTHR10744">
    <property type="entry name" value="40S RIBOSOMAL PROTEIN S11 FAMILY MEMBER"/>
    <property type="match status" value="1"/>
</dbReference>
<dbReference type="PRINTS" id="PR00973">
    <property type="entry name" value="RIBOSOMALS17"/>
</dbReference>
<dbReference type="GO" id="GO:0019843">
    <property type="term" value="F:rRNA binding"/>
    <property type="evidence" value="ECO:0007669"/>
    <property type="project" value="UniProtKB-UniRule"/>
</dbReference>
<dbReference type="Proteomes" id="UP000233414">
    <property type="component" value="Unassembled WGS sequence"/>
</dbReference>